<dbReference type="Proteomes" id="UP001243212">
    <property type="component" value="Unassembled WGS sequence"/>
</dbReference>
<keyword evidence="2" id="KW-1185">Reference proteome</keyword>
<name>A0ABT9NH23_9ACTO</name>
<evidence type="ECO:0000313" key="1">
    <source>
        <dbReference type="EMBL" id="MDP9806709.1"/>
    </source>
</evidence>
<dbReference type="EMBL" id="JAUSQX010000001">
    <property type="protein sequence ID" value="MDP9806709.1"/>
    <property type="molecule type" value="Genomic_DNA"/>
</dbReference>
<sequence length="183" mass="20611">MFKDVLKAVNRIKGEVFRETDKHVDTFSRNVSSGIRSGISGLASNARNQAMDSVKDAVVGKAKSYTDYLFQVDKVIHEEDARKLGITARELISTPKSELSARLGVPEEQLTPYSESEESPAAITVGKLKDINERTEKEAKARREQAEYLRMELSEFDKLTLQEQADKLGMTLESLREERALIF</sequence>
<reference evidence="1 2" key="1">
    <citation type="submission" date="2023-07" db="EMBL/GenBank/DDBJ databases">
        <title>Sequencing the genomes of 1000 actinobacteria strains.</title>
        <authorList>
            <person name="Klenk H.-P."/>
        </authorList>
    </citation>
    <scope>NUCLEOTIDE SEQUENCE [LARGE SCALE GENOMIC DNA]</scope>
    <source>
        <strain evidence="1 2">DSM 17163</strain>
    </source>
</reference>
<accession>A0ABT9NH23</accession>
<evidence type="ECO:0000313" key="2">
    <source>
        <dbReference type="Proteomes" id="UP001243212"/>
    </source>
</evidence>
<dbReference type="RefSeq" id="WP_307682918.1">
    <property type="nucleotide sequence ID" value="NZ_JAUSQX010000001.1"/>
</dbReference>
<gene>
    <name evidence="1" type="ORF">J2S70_001291</name>
</gene>
<protein>
    <submittedName>
        <fullName evidence="1">Uncharacterized protein</fullName>
    </submittedName>
</protein>
<organism evidence="1 2">
    <name type="scientific">Trueperella bonasi</name>
    <dbReference type="NCBI Taxonomy" id="312286"/>
    <lineage>
        <taxon>Bacteria</taxon>
        <taxon>Bacillati</taxon>
        <taxon>Actinomycetota</taxon>
        <taxon>Actinomycetes</taxon>
        <taxon>Actinomycetales</taxon>
        <taxon>Actinomycetaceae</taxon>
        <taxon>Trueperella</taxon>
    </lineage>
</organism>
<comment type="caution">
    <text evidence="1">The sequence shown here is derived from an EMBL/GenBank/DDBJ whole genome shotgun (WGS) entry which is preliminary data.</text>
</comment>
<proteinExistence type="predicted"/>